<name>A0A8J6KD25_ELECQ</name>
<dbReference type="OrthoDB" id="6627676at2759"/>
<evidence type="ECO:0000256" key="2">
    <source>
        <dbReference type="PROSITE-ProRule" id="PRU00192"/>
    </source>
</evidence>
<dbReference type="GO" id="GO:0001502">
    <property type="term" value="P:cartilage condensation"/>
    <property type="evidence" value="ECO:0007669"/>
    <property type="project" value="TreeGrafter"/>
</dbReference>
<protein>
    <recommendedName>
        <fullName evidence="4">SH3 domain-containing protein</fullName>
    </recommendedName>
</protein>
<dbReference type="InterPro" id="IPR036028">
    <property type="entry name" value="SH3-like_dom_sf"/>
</dbReference>
<feature type="signal peptide" evidence="3">
    <location>
        <begin position="1"/>
        <end position="23"/>
    </location>
</feature>
<dbReference type="Pfam" id="PF07653">
    <property type="entry name" value="SH3_2"/>
    <property type="match status" value="1"/>
</dbReference>
<dbReference type="EMBL" id="WNTK01000005">
    <property type="protein sequence ID" value="KAG9484369.1"/>
    <property type="molecule type" value="Genomic_DNA"/>
</dbReference>
<evidence type="ECO:0000256" key="3">
    <source>
        <dbReference type="SAM" id="SignalP"/>
    </source>
</evidence>
<dbReference type="AlphaFoldDB" id="A0A8J6KD25"/>
<evidence type="ECO:0000259" key="4">
    <source>
        <dbReference type="PROSITE" id="PS50002"/>
    </source>
</evidence>
<sequence>MSLVVYFVVIFLCLGFMDQEANGAFMQKLAKKKLCADDECVYAISLGKALDDYNAPDCRFLNIKKDELVYIYTKLVKEDDDGGEFWSGSVYSDQYRDQIGLIGYFPSGLITELNVYQDILQEFPTTAVDFYCD</sequence>
<keyword evidence="6" id="KW-1185">Reference proteome</keyword>
<comment type="caution">
    <text evidence="5">The sequence shown here is derived from an EMBL/GenBank/DDBJ whole genome shotgun (WGS) entry which is preliminary data.</text>
</comment>
<evidence type="ECO:0000313" key="5">
    <source>
        <dbReference type="EMBL" id="KAG9484369.1"/>
    </source>
</evidence>
<proteinExistence type="predicted"/>
<accession>A0A8J6KD25</accession>
<feature type="domain" description="SH3" evidence="4">
    <location>
        <begin position="42"/>
        <end position="115"/>
    </location>
</feature>
<keyword evidence="1 2" id="KW-0728">SH3 domain</keyword>
<dbReference type="PANTHER" id="PTHR47146:SF1">
    <property type="entry name" value="OTORAPLIN"/>
    <property type="match status" value="1"/>
</dbReference>
<organism evidence="5 6">
    <name type="scientific">Eleutherodactylus coqui</name>
    <name type="common">Puerto Rican coqui</name>
    <dbReference type="NCBI Taxonomy" id="57060"/>
    <lineage>
        <taxon>Eukaryota</taxon>
        <taxon>Metazoa</taxon>
        <taxon>Chordata</taxon>
        <taxon>Craniata</taxon>
        <taxon>Vertebrata</taxon>
        <taxon>Euteleostomi</taxon>
        <taxon>Amphibia</taxon>
        <taxon>Batrachia</taxon>
        <taxon>Anura</taxon>
        <taxon>Neobatrachia</taxon>
        <taxon>Hyloidea</taxon>
        <taxon>Eleutherodactylidae</taxon>
        <taxon>Eleutherodactylinae</taxon>
        <taxon>Eleutherodactylus</taxon>
        <taxon>Eleutherodactylus</taxon>
    </lineage>
</organism>
<dbReference type="InterPro" id="IPR001452">
    <property type="entry name" value="SH3_domain"/>
</dbReference>
<gene>
    <name evidence="5" type="ORF">GDO78_009995</name>
</gene>
<feature type="chain" id="PRO_5035160021" description="SH3 domain-containing protein" evidence="3">
    <location>
        <begin position="24"/>
        <end position="133"/>
    </location>
</feature>
<dbReference type="Proteomes" id="UP000770717">
    <property type="component" value="Unassembled WGS sequence"/>
</dbReference>
<dbReference type="InterPro" id="IPR042801">
    <property type="entry name" value="OTOR"/>
</dbReference>
<dbReference type="PANTHER" id="PTHR47146">
    <property type="entry name" value="OTORAPLIN"/>
    <property type="match status" value="1"/>
</dbReference>
<dbReference type="SUPFAM" id="SSF50044">
    <property type="entry name" value="SH3-domain"/>
    <property type="match status" value="1"/>
</dbReference>
<reference evidence="5" key="1">
    <citation type="thesis" date="2020" institute="ProQuest LLC" country="789 East Eisenhower Parkway, Ann Arbor, MI, USA">
        <title>Comparative Genomics and Chromosome Evolution.</title>
        <authorList>
            <person name="Mudd A.B."/>
        </authorList>
    </citation>
    <scope>NUCLEOTIDE SEQUENCE</scope>
    <source>
        <strain evidence="5">HN-11 Male</strain>
        <tissue evidence="5">Kidney and liver</tissue>
    </source>
</reference>
<evidence type="ECO:0000313" key="6">
    <source>
        <dbReference type="Proteomes" id="UP000770717"/>
    </source>
</evidence>
<keyword evidence="3" id="KW-0732">Signal</keyword>
<dbReference type="PROSITE" id="PS50002">
    <property type="entry name" value="SH3"/>
    <property type="match status" value="1"/>
</dbReference>
<evidence type="ECO:0000256" key="1">
    <source>
        <dbReference type="ARBA" id="ARBA00022443"/>
    </source>
</evidence>
<dbReference type="Gene3D" id="2.30.30.40">
    <property type="entry name" value="SH3 Domains"/>
    <property type="match status" value="1"/>
</dbReference>